<dbReference type="PROSITE" id="PS51898">
    <property type="entry name" value="TYR_RECOMBINASE"/>
    <property type="match status" value="1"/>
</dbReference>
<dbReference type="Gene3D" id="1.10.443.10">
    <property type="entry name" value="Intergrase catalytic core"/>
    <property type="match status" value="1"/>
</dbReference>
<name>A0AAP9IZW4_PANTH</name>
<gene>
    <name evidence="4" type="ORF">FLT43_02360</name>
    <name evidence="3" type="ORF">M5W83_27740</name>
</gene>
<dbReference type="GO" id="GO:0003677">
    <property type="term" value="F:DNA binding"/>
    <property type="evidence" value="ECO:0007669"/>
    <property type="project" value="InterPro"/>
</dbReference>
<proteinExistence type="predicted"/>
<reference evidence="4 5" key="1">
    <citation type="submission" date="2019-07" db="EMBL/GenBank/DDBJ databases">
        <title>Paenibacillus thiaminolyticus NRRL B-4156.</title>
        <authorList>
            <person name="Hehnly C."/>
            <person name="Zhang L."/>
        </authorList>
    </citation>
    <scope>NUCLEOTIDE SEQUENCE [LARGE SCALE GENOMIC DNA]</scope>
    <source>
        <strain evidence="4 5">NRRL B-4156</strain>
    </source>
</reference>
<evidence type="ECO:0000313" key="4">
    <source>
        <dbReference type="EMBL" id="QDM42470.1"/>
    </source>
</evidence>
<dbReference type="RefSeq" id="WP_087443514.1">
    <property type="nucleotide sequence ID" value="NZ_CABMNB010000036.1"/>
</dbReference>
<evidence type="ECO:0000256" key="1">
    <source>
        <dbReference type="ARBA" id="ARBA00023172"/>
    </source>
</evidence>
<evidence type="ECO:0000259" key="2">
    <source>
        <dbReference type="PROSITE" id="PS51898"/>
    </source>
</evidence>
<dbReference type="EMBL" id="CP041405">
    <property type="protein sequence ID" value="QDM42470.1"/>
    <property type="molecule type" value="Genomic_DNA"/>
</dbReference>
<dbReference type="EMBL" id="JAMDMM010000066">
    <property type="protein sequence ID" value="MCY9610942.1"/>
    <property type="molecule type" value="Genomic_DNA"/>
</dbReference>
<dbReference type="InterPro" id="IPR011010">
    <property type="entry name" value="DNA_brk_join_enz"/>
</dbReference>
<protein>
    <submittedName>
        <fullName evidence="4">Site-specific integrase</fullName>
    </submittedName>
</protein>
<evidence type="ECO:0000313" key="5">
    <source>
        <dbReference type="Proteomes" id="UP000315377"/>
    </source>
</evidence>
<dbReference type="GO" id="GO:0015074">
    <property type="term" value="P:DNA integration"/>
    <property type="evidence" value="ECO:0007669"/>
    <property type="project" value="InterPro"/>
</dbReference>
<evidence type="ECO:0000313" key="3">
    <source>
        <dbReference type="EMBL" id="MCY9610942.1"/>
    </source>
</evidence>
<sequence>MSVKTEQMNDLQEKVWFQMLYNKLPNDLLELRDSQSRYYWDQVDEKNLKYHIKQCIGRPWANHFALVLLCITDRNLSPQSIFNMISVLNARFRDLFGYFNLSNVNDLNVIHVEQYVTGQIFEGHSDRQRHSFLTNYNTFLFNLNKWVGTQFTESEQQCLLQYMLPNLPFDNRDFNARTKAVNSAKTKRKEDTSAITPLLPDIRAEGHLRWNQVSRLREAYREAVRAVREDGLSLPIEFNYEESEYVNERWYFKLWDISSFDLEILDKEISNYDNSEKDYFLEFVKAENIDDGSEGDGPWFLDILRLRILGNWQGNHPTAEKRAKVVNYLRHWGYEVDESSKSSSPFSPRNSGLLIQGFQITRRQRLTDKLLINIEPIYVACMFARFALDVITSSGARINEVLQISYDKDCCVVTFDRNTSPPQANYILRLTPKGREEPENYYLPEDVFKFMTEIIKMLKESYKSDTLPEVEFDVDSRKHLMASKKYIFQYESRHINHFSLNAILRFLLHGIIIQAADGSQVIVQSHKLRHAFATHAVQNEKLPVDIVMSLLHQKDIEVTNYYSMPTTKQISDSVNDLHENWVSYIDIQKGLLRKPQELKEIYDDYREKVGTLSKVVGGICTIDTVCPTKMACVGCAAKVPRPEFKDEITEYYNWANESEKRFEKLGLPLEARKMKISKNRARNELREIQLIEKYQEDQKFEVEVRINKRN</sequence>
<dbReference type="Proteomes" id="UP001209276">
    <property type="component" value="Unassembled WGS sequence"/>
</dbReference>
<dbReference type="Proteomes" id="UP000315377">
    <property type="component" value="Chromosome"/>
</dbReference>
<dbReference type="GeneID" id="76994825"/>
<keyword evidence="6" id="KW-1185">Reference proteome</keyword>
<dbReference type="InterPro" id="IPR002104">
    <property type="entry name" value="Integrase_catalytic"/>
</dbReference>
<reference evidence="3 6" key="2">
    <citation type="submission" date="2022-05" db="EMBL/GenBank/DDBJ databases">
        <title>Genome Sequencing of Bee-Associated Microbes.</title>
        <authorList>
            <person name="Dunlap C."/>
        </authorList>
    </citation>
    <scope>NUCLEOTIDE SEQUENCE [LARGE SCALE GENOMIC DNA]</scope>
    <source>
        <strain evidence="3 6">NRRL B-14613</strain>
    </source>
</reference>
<feature type="domain" description="Tyr recombinase" evidence="2">
    <location>
        <begin position="361"/>
        <end position="575"/>
    </location>
</feature>
<dbReference type="InterPro" id="IPR013762">
    <property type="entry name" value="Integrase-like_cat_sf"/>
</dbReference>
<accession>A0AAP9IZW4</accession>
<evidence type="ECO:0000313" key="6">
    <source>
        <dbReference type="Proteomes" id="UP001209276"/>
    </source>
</evidence>
<dbReference type="SUPFAM" id="SSF56349">
    <property type="entry name" value="DNA breaking-rejoining enzymes"/>
    <property type="match status" value="1"/>
</dbReference>
<organism evidence="4 5">
    <name type="scientific">Paenibacillus thiaminolyticus</name>
    <name type="common">Bacillus thiaminolyticus</name>
    <dbReference type="NCBI Taxonomy" id="49283"/>
    <lineage>
        <taxon>Bacteria</taxon>
        <taxon>Bacillati</taxon>
        <taxon>Bacillota</taxon>
        <taxon>Bacilli</taxon>
        <taxon>Bacillales</taxon>
        <taxon>Paenibacillaceae</taxon>
        <taxon>Paenibacillus</taxon>
    </lineage>
</organism>
<dbReference type="CDD" id="cd00397">
    <property type="entry name" value="DNA_BRE_C"/>
    <property type="match status" value="1"/>
</dbReference>
<dbReference type="GO" id="GO:0006310">
    <property type="term" value="P:DNA recombination"/>
    <property type="evidence" value="ECO:0007669"/>
    <property type="project" value="UniProtKB-KW"/>
</dbReference>
<keyword evidence="1" id="KW-0233">DNA recombination</keyword>
<dbReference type="AlphaFoldDB" id="A0AAP9IZW4"/>